<dbReference type="Proteomes" id="UP000305457">
    <property type="component" value="Chromosome"/>
</dbReference>
<reference evidence="1 2" key="1">
    <citation type="submission" date="2019-06" db="EMBL/GenBank/DDBJ databases">
        <title>Mycoplasma sp. 2F1A isolated from ostrich.</title>
        <authorList>
            <person name="Spergser J."/>
        </authorList>
    </citation>
    <scope>NUCLEOTIDE SEQUENCE [LARGE SCALE GENOMIC DNA]</scope>
    <source>
        <strain evidence="1 2">2F1A</strain>
    </source>
</reference>
<dbReference type="EMBL" id="CP040825">
    <property type="protein sequence ID" value="QCZ36734.1"/>
    <property type="molecule type" value="Genomic_DNA"/>
</dbReference>
<organism evidence="1 2">
    <name type="scientific">Mycoplasma nasistruthionis</name>
    <dbReference type="NCBI Taxonomy" id="353852"/>
    <lineage>
        <taxon>Bacteria</taxon>
        <taxon>Bacillati</taxon>
        <taxon>Mycoplasmatota</taxon>
        <taxon>Mollicutes</taxon>
        <taxon>Mycoplasmataceae</taxon>
        <taxon>Mycoplasma</taxon>
    </lineage>
</organism>
<sequence>MKFSSIKTFFEKRQELNELLQRKEKEKTYQSDLFNDYFDNKKEEDFIPYYVLENQFLLDNNISKKSSTLNQIINERDSYFRNYNQVKFSNFTVGWTRDQEFSLTRLIPAVYSTANQPHNVLTFDFSYSDNPELQELLTKYNQKINQYLEDGYLVEVLPNVVVLYDASSKAYEIFFGPETLKQNEYQEN</sequence>
<dbReference type="AlphaFoldDB" id="A0A5B7XW46"/>
<evidence type="ECO:0000313" key="2">
    <source>
        <dbReference type="Proteomes" id="UP000305457"/>
    </source>
</evidence>
<accession>A0A5B7XW46</accession>
<dbReference type="InterPro" id="IPR021222">
    <property type="entry name" value="DUF2714"/>
</dbReference>
<dbReference type="OrthoDB" id="399620at2"/>
<evidence type="ECO:0000313" key="1">
    <source>
        <dbReference type="EMBL" id="QCZ36734.1"/>
    </source>
</evidence>
<dbReference type="Pfam" id="PF10896">
    <property type="entry name" value="DUF2714"/>
    <property type="match status" value="1"/>
</dbReference>
<dbReference type="RefSeq" id="WP_139592217.1">
    <property type="nucleotide sequence ID" value="NZ_CP040825.1"/>
</dbReference>
<gene>
    <name evidence="1" type="ORF">FG904_01775</name>
</gene>
<dbReference type="KEGG" id="mnh:FG904_01775"/>
<name>A0A5B7XW46_9MOLU</name>
<protein>
    <submittedName>
        <fullName evidence="1">DUF2714 domain-containing protein</fullName>
    </submittedName>
</protein>
<proteinExistence type="predicted"/>